<accession>A0A0F9MIP7</accession>
<proteinExistence type="predicted"/>
<dbReference type="EMBL" id="LAZR01010057">
    <property type="protein sequence ID" value="KKM69057.1"/>
    <property type="molecule type" value="Genomic_DNA"/>
</dbReference>
<sequence>MQSIEIEKEVNQMKKVFVSYHFTTKDGEFNGFGNYVGEFDSESYEDIAKFILELQDAIANELLHKIEKECQVKVLFFR</sequence>
<comment type="caution">
    <text evidence="1">The sequence shown here is derived from an EMBL/GenBank/DDBJ whole genome shotgun (WGS) entry which is preliminary data.</text>
</comment>
<dbReference type="AlphaFoldDB" id="A0A0F9MIP7"/>
<organism evidence="1">
    <name type="scientific">marine sediment metagenome</name>
    <dbReference type="NCBI Taxonomy" id="412755"/>
    <lineage>
        <taxon>unclassified sequences</taxon>
        <taxon>metagenomes</taxon>
        <taxon>ecological metagenomes</taxon>
    </lineage>
</organism>
<protein>
    <submittedName>
        <fullName evidence="1">Uncharacterized protein</fullName>
    </submittedName>
</protein>
<name>A0A0F9MIP7_9ZZZZ</name>
<evidence type="ECO:0000313" key="1">
    <source>
        <dbReference type="EMBL" id="KKM69057.1"/>
    </source>
</evidence>
<reference evidence="1" key="1">
    <citation type="journal article" date="2015" name="Nature">
        <title>Complex archaea that bridge the gap between prokaryotes and eukaryotes.</title>
        <authorList>
            <person name="Spang A."/>
            <person name="Saw J.H."/>
            <person name="Jorgensen S.L."/>
            <person name="Zaremba-Niedzwiedzka K."/>
            <person name="Martijn J."/>
            <person name="Lind A.E."/>
            <person name="van Eijk R."/>
            <person name="Schleper C."/>
            <person name="Guy L."/>
            <person name="Ettema T.J."/>
        </authorList>
    </citation>
    <scope>NUCLEOTIDE SEQUENCE</scope>
</reference>
<gene>
    <name evidence="1" type="ORF">LCGC14_1454770</name>
</gene>